<name>A0A238D2W3_THIDL</name>
<dbReference type="Gene3D" id="1.10.10.60">
    <property type="entry name" value="Homeodomain-like"/>
    <property type="match status" value="1"/>
</dbReference>
<dbReference type="PROSITE" id="PS01124">
    <property type="entry name" value="HTH_ARAC_FAMILY_2"/>
    <property type="match status" value="1"/>
</dbReference>
<dbReference type="SMART" id="SM00342">
    <property type="entry name" value="HTH_ARAC"/>
    <property type="match status" value="1"/>
</dbReference>
<dbReference type="PANTHER" id="PTHR46796:SF6">
    <property type="entry name" value="ARAC SUBFAMILY"/>
    <property type="match status" value="1"/>
</dbReference>
<keyword evidence="1" id="KW-0805">Transcription regulation</keyword>
<keyword evidence="6" id="KW-1185">Reference proteome</keyword>
<evidence type="ECO:0000256" key="1">
    <source>
        <dbReference type="ARBA" id="ARBA00023015"/>
    </source>
</evidence>
<keyword evidence="2" id="KW-0238">DNA-binding</keyword>
<sequence>MENQTQGTSAHAWERLLADRFVPGQVILDDGGPGGRLEQHAKFNRLWLAQLSVRPQSITHAVPDLGTLSAEVRASIVAHVVVEGDGFIEQNGTRLSFGAGDISFRNLAEPSRVVFKTPGSFYALRLPATAIRLHRADHARYRPLAPRIARGAALPAETVRRALSGMAMDGSCGTADFYMSFALPWLLAAAYHGDSAPAPAIRAGNELRWQQALDYVEQHLYDADVLSAVACAQAIGVSERYLHRLFAQRGLRFSRIVLAKRLEAAQAMLQCEAYREQAIASIAYQCGFKDPAHFSRLFKERYGVSPRNCRTND</sequence>
<protein>
    <submittedName>
        <fullName evidence="5">Transcriptional regulator, AraC family</fullName>
    </submittedName>
</protein>
<dbReference type="InterPro" id="IPR018060">
    <property type="entry name" value="HTH_AraC"/>
</dbReference>
<dbReference type="OrthoDB" id="9178898at2"/>
<dbReference type="InterPro" id="IPR050204">
    <property type="entry name" value="AraC_XylS_family_regulators"/>
</dbReference>
<dbReference type="GO" id="GO:0003700">
    <property type="term" value="F:DNA-binding transcription factor activity"/>
    <property type="evidence" value="ECO:0007669"/>
    <property type="project" value="InterPro"/>
</dbReference>
<evidence type="ECO:0000313" key="5">
    <source>
        <dbReference type="EMBL" id="SBP87627.1"/>
    </source>
</evidence>
<evidence type="ECO:0000256" key="3">
    <source>
        <dbReference type="ARBA" id="ARBA00023163"/>
    </source>
</evidence>
<reference evidence="5 6" key="1">
    <citation type="submission" date="2016-06" db="EMBL/GenBank/DDBJ databases">
        <authorList>
            <person name="Kjaerup R.B."/>
            <person name="Dalgaard T.S."/>
            <person name="Juul-Madsen H.R."/>
        </authorList>
    </citation>
    <scope>NUCLEOTIDE SEQUENCE [LARGE SCALE GENOMIC DNA]</scope>
    <source>
        <strain evidence="5 6">DSM 16361</strain>
    </source>
</reference>
<feature type="domain" description="HTH araC/xylS-type" evidence="4">
    <location>
        <begin position="210"/>
        <end position="312"/>
    </location>
</feature>
<evidence type="ECO:0000256" key="2">
    <source>
        <dbReference type="ARBA" id="ARBA00023125"/>
    </source>
</evidence>
<dbReference type="RefSeq" id="WP_094159852.1">
    <property type="nucleotide sequence ID" value="NZ_LT592170.1"/>
</dbReference>
<dbReference type="SUPFAM" id="SSF46689">
    <property type="entry name" value="Homeodomain-like"/>
    <property type="match status" value="1"/>
</dbReference>
<proteinExistence type="predicted"/>
<dbReference type="InterPro" id="IPR009057">
    <property type="entry name" value="Homeodomain-like_sf"/>
</dbReference>
<dbReference type="Proteomes" id="UP000214566">
    <property type="component" value="Unassembled WGS sequence"/>
</dbReference>
<dbReference type="InterPro" id="IPR020449">
    <property type="entry name" value="Tscrpt_reg_AraC-type_HTH"/>
</dbReference>
<gene>
    <name evidence="5" type="ORF">THIARS_60340</name>
</gene>
<keyword evidence="3" id="KW-0804">Transcription</keyword>
<dbReference type="GO" id="GO:0043565">
    <property type="term" value="F:sequence-specific DNA binding"/>
    <property type="evidence" value="ECO:0007669"/>
    <property type="project" value="InterPro"/>
</dbReference>
<dbReference type="EMBL" id="FLMQ01000055">
    <property type="protein sequence ID" value="SBP87627.1"/>
    <property type="molecule type" value="Genomic_DNA"/>
</dbReference>
<dbReference type="PRINTS" id="PR00032">
    <property type="entry name" value="HTHARAC"/>
</dbReference>
<dbReference type="PANTHER" id="PTHR46796">
    <property type="entry name" value="HTH-TYPE TRANSCRIPTIONAL ACTIVATOR RHAS-RELATED"/>
    <property type="match status" value="1"/>
</dbReference>
<dbReference type="AlphaFoldDB" id="A0A238D2W3"/>
<accession>A0A238D2W3</accession>
<evidence type="ECO:0000259" key="4">
    <source>
        <dbReference type="PROSITE" id="PS01124"/>
    </source>
</evidence>
<evidence type="ECO:0000313" key="6">
    <source>
        <dbReference type="Proteomes" id="UP000214566"/>
    </source>
</evidence>
<dbReference type="InterPro" id="IPR018062">
    <property type="entry name" value="HTH_AraC-typ_CS"/>
</dbReference>
<organism evidence="5 6">
    <name type="scientific">Thiomonas delicata</name>
    <name type="common">Thiomonas cuprina</name>
    <dbReference type="NCBI Taxonomy" id="364030"/>
    <lineage>
        <taxon>Bacteria</taxon>
        <taxon>Pseudomonadati</taxon>
        <taxon>Pseudomonadota</taxon>
        <taxon>Betaproteobacteria</taxon>
        <taxon>Burkholderiales</taxon>
        <taxon>Thiomonas</taxon>
    </lineage>
</organism>
<dbReference type="Pfam" id="PF12833">
    <property type="entry name" value="HTH_18"/>
    <property type="match status" value="1"/>
</dbReference>
<dbReference type="PROSITE" id="PS00041">
    <property type="entry name" value="HTH_ARAC_FAMILY_1"/>
    <property type="match status" value="1"/>
</dbReference>